<protein>
    <recommendedName>
        <fullName evidence="3">DUF1501 domain-containing protein</fullName>
    </recommendedName>
</protein>
<dbReference type="RefSeq" id="WP_144984832.1">
    <property type="nucleotide sequence ID" value="NZ_CP037920.1"/>
</dbReference>
<dbReference type="InterPro" id="IPR017850">
    <property type="entry name" value="Alkaline_phosphatase_core_sf"/>
</dbReference>
<accession>A0A517VU61</accession>
<dbReference type="KEGG" id="gaw:V144x_19930"/>
<proteinExistence type="predicted"/>
<reference evidence="1 2" key="1">
    <citation type="submission" date="2019-03" db="EMBL/GenBank/DDBJ databases">
        <title>Deep-cultivation of Planctomycetes and their phenomic and genomic characterization uncovers novel biology.</title>
        <authorList>
            <person name="Wiegand S."/>
            <person name="Jogler M."/>
            <person name="Boedeker C."/>
            <person name="Pinto D."/>
            <person name="Vollmers J."/>
            <person name="Rivas-Marin E."/>
            <person name="Kohn T."/>
            <person name="Peeters S.H."/>
            <person name="Heuer A."/>
            <person name="Rast P."/>
            <person name="Oberbeckmann S."/>
            <person name="Bunk B."/>
            <person name="Jeske O."/>
            <person name="Meyerdierks A."/>
            <person name="Storesund J.E."/>
            <person name="Kallscheuer N."/>
            <person name="Luecker S."/>
            <person name="Lage O.M."/>
            <person name="Pohl T."/>
            <person name="Merkel B.J."/>
            <person name="Hornburger P."/>
            <person name="Mueller R.-W."/>
            <person name="Bruemmer F."/>
            <person name="Labrenz M."/>
            <person name="Spormann A.M."/>
            <person name="Op den Camp H."/>
            <person name="Overmann J."/>
            <person name="Amann R."/>
            <person name="Jetten M.S.M."/>
            <person name="Mascher T."/>
            <person name="Medema M.H."/>
            <person name="Devos D.P."/>
            <person name="Kaster A.-K."/>
            <person name="Ovreas L."/>
            <person name="Rohde M."/>
            <person name="Galperin M.Y."/>
            <person name="Jogler C."/>
        </authorList>
    </citation>
    <scope>NUCLEOTIDE SEQUENCE [LARGE SCALE GENOMIC DNA]</scope>
    <source>
        <strain evidence="1 2">V144</strain>
    </source>
</reference>
<name>A0A517VU61_9PLAN</name>
<dbReference type="InterPro" id="IPR010869">
    <property type="entry name" value="DUF1501"/>
</dbReference>
<dbReference type="PANTHER" id="PTHR43737:SF1">
    <property type="entry name" value="DUF1501 DOMAIN-CONTAINING PROTEIN"/>
    <property type="match status" value="1"/>
</dbReference>
<dbReference type="SUPFAM" id="SSF53649">
    <property type="entry name" value="Alkaline phosphatase-like"/>
    <property type="match status" value="1"/>
</dbReference>
<dbReference type="EMBL" id="CP037920">
    <property type="protein sequence ID" value="QDT96535.1"/>
    <property type="molecule type" value="Genomic_DNA"/>
</dbReference>
<evidence type="ECO:0008006" key="3">
    <source>
        <dbReference type="Google" id="ProtNLM"/>
    </source>
</evidence>
<gene>
    <name evidence="1" type="ORF">V144x_19930</name>
</gene>
<evidence type="ECO:0000313" key="2">
    <source>
        <dbReference type="Proteomes" id="UP000318704"/>
    </source>
</evidence>
<sequence length="485" mass="53211">MKFNQHSNTHGQHAFTAFNPLIPEGLVLRSRRNMLKASLAGIAGLSVPNLLRASDQLKSVGKSSLPKKSVILLWMTGGPSHIDTWDPKPNRPIQNRGPFGVTETSVPGITICDRLPKQAAMMDRFTLIRSVDPKFSSHQPNQVMQTANLLAAPRTNRKGDKYPAIASIIAKHHGPNDPSMPPYVAFMKHHSHIAWGGYLGKEYDPFIANDAANLPVYDLVGKDTGKMSGGKMFQLASGLSSERMKSRRDLMQQFDKLRSDIDQAGSMKALDSYSQQAYEMVLGQKVQHAFDLNQESATMRDRYGKHLWCQQALLARRLVEAGSAFVTLDLSYHTASGTWDNHGDNVPPYGGIKNGLGPILPLFDHLLTTLVQDLEERGLLDDVLVIAMGEFGRTPVSGTQGSTDGRNHWPVVMSMCMAGGGLNHGQVIGASEKDGANIKHRPVRPGDLAATIYKYMGVPLDTHYVDDKGRPIPVIENGAPIHELF</sequence>
<organism evidence="1 2">
    <name type="scientific">Gimesia aquarii</name>
    <dbReference type="NCBI Taxonomy" id="2527964"/>
    <lineage>
        <taxon>Bacteria</taxon>
        <taxon>Pseudomonadati</taxon>
        <taxon>Planctomycetota</taxon>
        <taxon>Planctomycetia</taxon>
        <taxon>Planctomycetales</taxon>
        <taxon>Planctomycetaceae</taxon>
        <taxon>Gimesia</taxon>
    </lineage>
</organism>
<dbReference type="Proteomes" id="UP000318704">
    <property type="component" value="Chromosome"/>
</dbReference>
<dbReference type="AlphaFoldDB" id="A0A517VU61"/>
<dbReference type="Pfam" id="PF07394">
    <property type="entry name" value="DUF1501"/>
    <property type="match status" value="1"/>
</dbReference>
<evidence type="ECO:0000313" key="1">
    <source>
        <dbReference type="EMBL" id="QDT96535.1"/>
    </source>
</evidence>
<dbReference type="PANTHER" id="PTHR43737">
    <property type="entry name" value="BLL7424 PROTEIN"/>
    <property type="match status" value="1"/>
</dbReference>